<dbReference type="PROSITE" id="PS50887">
    <property type="entry name" value="GGDEF"/>
    <property type="match status" value="1"/>
</dbReference>
<dbReference type="EMBL" id="JAIWIU010000042">
    <property type="protein sequence ID" value="MCA2015879.1"/>
    <property type="molecule type" value="Genomic_DNA"/>
</dbReference>
<evidence type="ECO:0000259" key="6">
    <source>
        <dbReference type="PROSITE" id="PS50112"/>
    </source>
</evidence>
<dbReference type="InterPro" id="IPR052155">
    <property type="entry name" value="Biofilm_reg_signaling"/>
</dbReference>
<feature type="domain" description="PAS" evidence="6">
    <location>
        <begin position="219"/>
        <end position="262"/>
    </location>
</feature>
<evidence type="ECO:0000259" key="7">
    <source>
        <dbReference type="PROSITE" id="PS50887"/>
    </source>
</evidence>
<organism evidence="8 9">
    <name type="scientific">Vibrio tritonius</name>
    <dbReference type="NCBI Taxonomy" id="1435069"/>
    <lineage>
        <taxon>Bacteria</taxon>
        <taxon>Pseudomonadati</taxon>
        <taxon>Pseudomonadota</taxon>
        <taxon>Gammaproteobacteria</taxon>
        <taxon>Vibrionales</taxon>
        <taxon>Vibrionaceae</taxon>
        <taxon>Vibrio</taxon>
    </lineage>
</organism>
<sequence length="498" mass="56618">MNFQRSKHTTWFLVCSILLFLSLDTTMLALNYKITHEVSEDAVIINLAGRQRMLSQNMAKSVFQIDPTSTNTKQSQTLILQYMQSYEMFTDTLEGFAKGGYVVDAEKKLVMVRPIDLPKVSELINNANQLLIPLEQLNLTILKHGLNTKLLGDIKHTLANINLPLLGLMNDITVLVEKNSQEKSDTLRSIQMFTFFLALLNFAFIVTQFRSGQRQSDQTINVLNELIQSAKASLVIFNEMGQVSMANESARRMFGYTEQEILQLSKDKLFNYDNEQLVALSRSGKQIPIELHERSIIRHGETLTIATLIESQQQINQNRALFQLANRDSLTGMFNRNALNIALYHKVQQTKFWGARFACYAINIDNFKQVNALYGRNVGDDVLKEFTYRLCRTTRDSDFIYRYGGDEFVLVVDLSDNELALNKVTNKINDITTSSFKLPDDIEITLTTSFGIAICPDDADDPEELLSIAQELMKNGKDSQVIELSQASKIRHIQPHSE</sequence>
<keyword evidence="8" id="KW-0548">Nucleotidyltransferase</keyword>
<evidence type="ECO:0000256" key="4">
    <source>
        <dbReference type="ARBA" id="ARBA00023136"/>
    </source>
</evidence>
<dbReference type="PANTHER" id="PTHR44757">
    <property type="entry name" value="DIGUANYLATE CYCLASE DGCP"/>
    <property type="match status" value="1"/>
</dbReference>
<keyword evidence="2 5" id="KW-0812">Transmembrane</keyword>
<protein>
    <submittedName>
        <fullName evidence="8">Diguanylate cyclase</fullName>
        <ecNumber evidence="8">2.7.7.65</ecNumber>
    </submittedName>
</protein>
<dbReference type="SUPFAM" id="SSF55073">
    <property type="entry name" value="Nucleotide cyclase"/>
    <property type="match status" value="1"/>
</dbReference>
<dbReference type="Pfam" id="PF13426">
    <property type="entry name" value="PAS_9"/>
    <property type="match status" value="1"/>
</dbReference>
<dbReference type="EC" id="2.7.7.65" evidence="8"/>
<dbReference type="InterPro" id="IPR029787">
    <property type="entry name" value="Nucleotide_cyclase"/>
</dbReference>
<dbReference type="InterPro" id="IPR000160">
    <property type="entry name" value="GGDEF_dom"/>
</dbReference>
<dbReference type="PANTHER" id="PTHR44757:SF2">
    <property type="entry name" value="BIOFILM ARCHITECTURE MAINTENANCE PROTEIN MBAA"/>
    <property type="match status" value="1"/>
</dbReference>
<comment type="caution">
    <text evidence="8">The sequence shown here is derived from an EMBL/GenBank/DDBJ whole genome shotgun (WGS) entry which is preliminary data.</text>
</comment>
<keyword evidence="9" id="KW-1185">Reference proteome</keyword>
<dbReference type="PROSITE" id="PS50112">
    <property type="entry name" value="PAS"/>
    <property type="match status" value="1"/>
</dbReference>
<evidence type="ECO:0000313" key="9">
    <source>
        <dbReference type="Proteomes" id="UP001199044"/>
    </source>
</evidence>
<dbReference type="RefSeq" id="WP_225250093.1">
    <property type="nucleotide sequence ID" value="NZ_JAIWIU010000042.1"/>
</dbReference>
<evidence type="ECO:0000256" key="1">
    <source>
        <dbReference type="ARBA" id="ARBA00004141"/>
    </source>
</evidence>
<evidence type="ECO:0000256" key="3">
    <source>
        <dbReference type="ARBA" id="ARBA00022989"/>
    </source>
</evidence>
<dbReference type="InterPro" id="IPR043128">
    <property type="entry name" value="Rev_trsase/Diguanyl_cyclase"/>
</dbReference>
<dbReference type="InterPro" id="IPR035965">
    <property type="entry name" value="PAS-like_dom_sf"/>
</dbReference>
<dbReference type="InterPro" id="IPR000014">
    <property type="entry name" value="PAS"/>
</dbReference>
<dbReference type="InterPro" id="IPR029095">
    <property type="entry name" value="NarX-like_N"/>
</dbReference>
<dbReference type="Gene3D" id="3.30.70.270">
    <property type="match status" value="1"/>
</dbReference>
<reference evidence="9" key="1">
    <citation type="submission" date="2023-07" db="EMBL/GenBank/DDBJ databases">
        <title>Molecular identification of indigenous halophilic bacteria isolated from red sea cost, biodegradation of synthetic dyes and assessment of degraded metabolite toxicity.</title>
        <authorList>
            <person name="Chaieb K."/>
            <person name="Altayb H.N."/>
        </authorList>
    </citation>
    <scope>NUCLEOTIDE SEQUENCE [LARGE SCALE GENOMIC DNA]</scope>
    <source>
        <strain evidence="9">K20</strain>
    </source>
</reference>
<dbReference type="SMART" id="SM00267">
    <property type="entry name" value="GGDEF"/>
    <property type="match status" value="1"/>
</dbReference>
<dbReference type="Proteomes" id="UP001199044">
    <property type="component" value="Unassembled WGS sequence"/>
</dbReference>
<keyword evidence="8" id="KW-0808">Transferase</keyword>
<dbReference type="CDD" id="cd00130">
    <property type="entry name" value="PAS"/>
    <property type="match status" value="1"/>
</dbReference>
<evidence type="ECO:0000256" key="2">
    <source>
        <dbReference type="ARBA" id="ARBA00022692"/>
    </source>
</evidence>
<keyword evidence="3 5" id="KW-1133">Transmembrane helix</keyword>
<proteinExistence type="predicted"/>
<dbReference type="SUPFAM" id="SSF55785">
    <property type="entry name" value="PYP-like sensor domain (PAS domain)"/>
    <property type="match status" value="1"/>
</dbReference>
<gene>
    <name evidence="8" type="ORF">LDJ79_07135</name>
</gene>
<dbReference type="NCBIfam" id="TIGR00254">
    <property type="entry name" value="GGDEF"/>
    <property type="match status" value="1"/>
</dbReference>
<evidence type="ECO:0000313" key="8">
    <source>
        <dbReference type="EMBL" id="MCA2015879.1"/>
    </source>
</evidence>
<evidence type="ECO:0000256" key="5">
    <source>
        <dbReference type="SAM" id="Phobius"/>
    </source>
</evidence>
<dbReference type="Gene3D" id="3.30.450.20">
    <property type="entry name" value="PAS domain"/>
    <property type="match status" value="1"/>
</dbReference>
<feature type="domain" description="GGDEF" evidence="7">
    <location>
        <begin position="355"/>
        <end position="487"/>
    </location>
</feature>
<dbReference type="NCBIfam" id="TIGR00229">
    <property type="entry name" value="sensory_box"/>
    <property type="match status" value="1"/>
</dbReference>
<keyword evidence="4 5" id="KW-0472">Membrane</keyword>
<name>A0ABS7YNP4_9VIBR</name>
<comment type="subcellular location">
    <subcellularLocation>
        <location evidence="1">Membrane</location>
        <topology evidence="1">Multi-pass membrane protein</topology>
    </subcellularLocation>
</comment>
<accession>A0ABS7YNP4</accession>
<feature type="transmembrane region" description="Helical" evidence="5">
    <location>
        <begin position="190"/>
        <end position="209"/>
    </location>
</feature>
<dbReference type="GO" id="GO:0052621">
    <property type="term" value="F:diguanylate cyclase activity"/>
    <property type="evidence" value="ECO:0007669"/>
    <property type="project" value="UniProtKB-EC"/>
</dbReference>
<dbReference type="Pfam" id="PF00990">
    <property type="entry name" value="GGDEF"/>
    <property type="match status" value="1"/>
</dbReference>
<dbReference type="CDD" id="cd01949">
    <property type="entry name" value="GGDEF"/>
    <property type="match status" value="1"/>
</dbReference>
<dbReference type="Pfam" id="PF13675">
    <property type="entry name" value="PilJ"/>
    <property type="match status" value="1"/>
</dbReference>